<evidence type="ECO:0000313" key="3">
    <source>
        <dbReference type="Proteomes" id="UP000288892"/>
    </source>
</evidence>
<dbReference type="Pfam" id="PF13487">
    <property type="entry name" value="HD_5"/>
    <property type="match status" value="1"/>
</dbReference>
<dbReference type="EMBL" id="MTKS01000292">
    <property type="protein sequence ID" value="RWX50609.1"/>
    <property type="molecule type" value="Genomic_DNA"/>
</dbReference>
<dbReference type="SUPFAM" id="SSF55781">
    <property type="entry name" value="GAF domain-like"/>
    <property type="match status" value="1"/>
</dbReference>
<dbReference type="SMART" id="SM00471">
    <property type="entry name" value="HDc"/>
    <property type="match status" value="1"/>
</dbReference>
<dbReference type="InterPro" id="IPR037522">
    <property type="entry name" value="HD_GYP_dom"/>
</dbReference>
<dbReference type="SUPFAM" id="SSF109604">
    <property type="entry name" value="HD-domain/PDEase-like"/>
    <property type="match status" value="1"/>
</dbReference>
<dbReference type="PANTHER" id="PTHR43155:SF2">
    <property type="entry name" value="CYCLIC DI-GMP PHOSPHODIESTERASE PA4108"/>
    <property type="match status" value="1"/>
</dbReference>
<name>A0A444JBZ4_9BACT</name>
<dbReference type="AlphaFoldDB" id="A0A444JBZ4"/>
<dbReference type="InterPro" id="IPR029016">
    <property type="entry name" value="GAF-like_dom_sf"/>
</dbReference>
<feature type="domain" description="HD-GYP" evidence="1">
    <location>
        <begin position="186"/>
        <end position="402"/>
    </location>
</feature>
<gene>
    <name evidence="2" type="ORF">VU01_12924</name>
</gene>
<keyword evidence="3" id="KW-1185">Reference proteome</keyword>
<reference evidence="2 3" key="1">
    <citation type="submission" date="2017-01" db="EMBL/GenBank/DDBJ databases">
        <title>The cable genome- insights into the physiology and evolution of filamentous bacteria capable of sulfide oxidation via long distance electron transfer.</title>
        <authorList>
            <person name="Schreiber L."/>
            <person name="Bjerg J.T."/>
            <person name="Boggild A."/>
            <person name="Van De Vossenberg J."/>
            <person name="Meysman F."/>
            <person name="Nielsen L.P."/>
            <person name="Schramm A."/>
            <person name="Kjeldsen K.U."/>
        </authorList>
    </citation>
    <scope>NUCLEOTIDE SEQUENCE [LARGE SCALE GENOMIC DNA]</scope>
    <source>
        <strain evidence="2">A5</strain>
    </source>
</reference>
<sequence length="402" mass="45168">MSGRQRKDATLVSILNKISALNQLQDVNTILDATLSEARSLTQADAGSIFLVKGDKLEFRHVQNDTLFGEKGAGAARYRNVSIPVSENSIVGFSALTKEIVVIDDAYNISSDVPYRFNDSFDKKSCYRTTSILTVPLVSLDNQGLVGVIQLINAQDAQGRVTEFSDRSRMWVRVFSNNAAAIIERSMLNHELILRMVKMAELHDPEETGAHVQRVSAYSVEIYKRWAEKRKVRQVEIVKYCDLLSRAALLHDAGKVGIPDAVLKKPGRLTPEEFDLIQQHTVLGSALFTNISSELDRMTHDIVLHHHERWNGEGYPGRLVQDGSGWIRKPLAGEEIPFAARIISLADVFDALSSKRCYKAPWDNEKICNEIRKESGESFDPELVDAFFEITDILYAIQKKFT</sequence>
<evidence type="ECO:0000313" key="2">
    <source>
        <dbReference type="EMBL" id="RWX50609.1"/>
    </source>
</evidence>
<comment type="caution">
    <text evidence="2">The sequence shown here is derived from an EMBL/GenBank/DDBJ whole genome shotgun (WGS) entry which is preliminary data.</text>
</comment>
<accession>A0A444JBZ4</accession>
<dbReference type="Gene3D" id="1.10.3210.10">
    <property type="entry name" value="Hypothetical protein af1432"/>
    <property type="match status" value="1"/>
</dbReference>
<dbReference type="PROSITE" id="PS51832">
    <property type="entry name" value="HD_GYP"/>
    <property type="match status" value="1"/>
</dbReference>
<dbReference type="InterPro" id="IPR003018">
    <property type="entry name" value="GAF"/>
</dbReference>
<dbReference type="InterPro" id="IPR003607">
    <property type="entry name" value="HD/PDEase_dom"/>
</dbReference>
<proteinExistence type="predicted"/>
<protein>
    <submittedName>
        <fullName evidence="2">GAF domain-containing protein</fullName>
    </submittedName>
</protein>
<organism evidence="2 3">
    <name type="scientific">Candidatus Electrothrix marina</name>
    <dbReference type="NCBI Taxonomy" id="1859130"/>
    <lineage>
        <taxon>Bacteria</taxon>
        <taxon>Pseudomonadati</taxon>
        <taxon>Thermodesulfobacteriota</taxon>
        <taxon>Desulfobulbia</taxon>
        <taxon>Desulfobulbales</taxon>
        <taxon>Desulfobulbaceae</taxon>
        <taxon>Candidatus Electrothrix</taxon>
    </lineage>
</organism>
<dbReference type="CDD" id="cd00077">
    <property type="entry name" value="HDc"/>
    <property type="match status" value="1"/>
</dbReference>
<dbReference type="SMART" id="SM00065">
    <property type="entry name" value="GAF"/>
    <property type="match status" value="1"/>
</dbReference>
<dbReference type="Pfam" id="PF01590">
    <property type="entry name" value="GAF"/>
    <property type="match status" value="1"/>
</dbReference>
<dbReference type="Proteomes" id="UP000288892">
    <property type="component" value="Unassembled WGS sequence"/>
</dbReference>
<evidence type="ECO:0000259" key="1">
    <source>
        <dbReference type="PROSITE" id="PS51832"/>
    </source>
</evidence>
<dbReference type="PANTHER" id="PTHR43155">
    <property type="entry name" value="CYCLIC DI-GMP PHOSPHODIESTERASE PA4108-RELATED"/>
    <property type="match status" value="1"/>
</dbReference>
<dbReference type="Gene3D" id="3.30.450.40">
    <property type="match status" value="1"/>
</dbReference>